<evidence type="ECO:0000256" key="1">
    <source>
        <dbReference type="SAM" id="MobiDB-lite"/>
    </source>
</evidence>
<feature type="compositionally biased region" description="Pro residues" evidence="1">
    <location>
        <begin position="24"/>
        <end position="34"/>
    </location>
</feature>
<sequence length="151" mass="16859">MAKKKKKEKKKKSSFECPPLGVKRPPPPPQPHPHPPPRRFRTGLSAPQREAELGMFWRLKESRPPLSLRPLSDFIFLSFCVSWSGEELWGPSRGKGGGENLQRAPLGTLSFAPRAPLSASPTFPAEDEARGGELDRRQMLGGPRWVQSPED</sequence>
<feature type="region of interest" description="Disordered" evidence="1">
    <location>
        <begin position="1"/>
        <end position="47"/>
    </location>
</feature>
<feature type="compositionally biased region" description="Basic residues" evidence="1">
    <location>
        <begin position="1"/>
        <end position="12"/>
    </location>
</feature>
<protein>
    <submittedName>
        <fullName evidence="2">Uncharacterized protein</fullName>
    </submittedName>
</protein>
<evidence type="ECO:0000313" key="2">
    <source>
        <dbReference type="EMBL" id="CAK6441366.1"/>
    </source>
</evidence>
<keyword evidence="3" id="KW-1185">Reference proteome</keyword>
<name>A0ABN9ZSZ7_PIPNA</name>
<accession>A0ABN9ZSZ7</accession>
<organism evidence="2 3">
    <name type="scientific">Pipistrellus nathusii</name>
    <name type="common">Nathusius' pipistrelle</name>
    <dbReference type="NCBI Taxonomy" id="59473"/>
    <lineage>
        <taxon>Eukaryota</taxon>
        <taxon>Metazoa</taxon>
        <taxon>Chordata</taxon>
        <taxon>Craniata</taxon>
        <taxon>Vertebrata</taxon>
        <taxon>Euteleostomi</taxon>
        <taxon>Mammalia</taxon>
        <taxon>Eutheria</taxon>
        <taxon>Laurasiatheria</taxon>
        <taxon>Chiroptera</taxon>
        <taxon>Yangochiroptera</taxon>
        <taxon>Vespertilionidae</taxon>
        <taxon>Pipistrellus</taxon>
    </lineage>
</organism>
<dbReference type="Proteomes" id="UP001314169">
    <property type="component" value="Chromosome 2"/>
</dbReference>
<reference evidence="2" key="1">
    <citation type="submission" date="2023-12" db="EMBL/GenBank/DDBJ databases">
        <authorList>
            <person name="Brown T."/>
        </authorList>
    </citation>
    <scope>NUCLEOTIDE SEQUENCE</scope>
</reference>
<dbReference type="EMBL" id="OY882859">
    <property type="protein sequence ID" value="CAK6441366.1"/>
    <property type="molecule type" value="Genomic_DNA"/>
</dbReference>
<proteinExistence type="predicted"/>
<feature type="compositionally biased region" description="Basic and acidic residues" evidence="1">
    <location>
        <begin position="127"/>
        <end position="138"/>
    </location>
</feature>
<evidence type="ECO:0000313" key="3">
    <source>
        <dbReference type="Proteomes" id="UP001314169"/>
    </source>
</evidence>
<gene>
    <name evidence="2" type="ORF">MPIPNATIZW_LOCUS9672</name>
</gene>
<feature type="region of interest" description="Disordered" evidence="1">
    <location>
        <begin position="90"/>
        <end position="151"/>
    </location>
</feature>